<dbReference type="GO" id="GO:0055085">
    <property type="term" value="P:transmembrane transport"/>
    <property type="evidence" value="ECO:0007669"/>
    <property type="project" value="InterPro"/>
</dbReference>
<keyword evidence="3" id="KW-1003">Cell membrane</keyword>
<comment type="similarity">
    <text evidence="7">Belongs to the binding-protein-dependent transport system permease family.</text>
</comment>
<evidence type="ECO:0000256" key="2">
    <source>
        <dbReference type="ARBA" id="ARBA00022448"/>
    </source>
</evidence>
<dbReference type="InterPro" id="IPR035906">
    <property type="entry name" value="MetI-like_sf"/>
</dbReference>
<feature type="transmembrane region" description="Helical" evidence="7">
    <location>
        <begin position="292"/>
        <end position="312"/>
    </location>
</feature>
<keyword evidence="5 7" id="KW-1133">Transmembrane helix</keyword>
<dbReference type="Proteomes" id="UP000320338">
    <property type="component" value="Unassembled WGS sequence"/>
</dbReference>
<dbReference type="GO" id="GO:0005886">
    <property type="term" value="C:plasma membrane"/>
    <property type="evidence" value="ECO:0007669"/>
    <property type="project" value="UniProtKB-SubCell"/>
</dbReference>
<evidence type="ECO:0000256" key="7">
    <source>
        <dbReference type="RuleBase" id="RU363032"/>
    </source>
</evidence>
<sequence>MLIEPVLREAGPRPGGGSRTRRWWTFVAALVVLGSVGAAVVGTLARGEPLARASGLRQVGEFFAAAARPELGLDFLDLTARAAATTLCFAGLGTALSLVLGVGGGVLASQTWWRLGARRGGLTRRGRWSWVGARGALVLPRGIHEVVWGLFLLSVLGIEPVVAVLAIAIPFGAITAKVFSEILDDVDRRPADALIAAGAGRTAAFAYGVLPAATGELTSYAFYRLDCAIRSATVLGLIGAGGLGFQLQLSFSALRYSEIWTLIYALILLSLLADTWGAAVRDRMATRAGRDRFVVGSVVLALAALPAAAWWVELDLAPLVDARSWALAGELLAASLPPTLGSGTAGAGGSGAGGVLGLVGLSLETLAMSVLAIVLAFLGGLLLAGPAARPPGRAPARSVVAAVVRLALVVLRAIPPPVWALVALFVFVPGILPGAVALGIYTAGVLGRLMAETIENLDRRPAGALRALGASGPQVFAYAVLPAAAPRFAGYGIYRWEVTIRETVIVGVVGGGGLGMLLQTQLALFDYGGAVTTIASLLALTVLVDVTGAGLRRAVR</sequence>
<gene>
    <name evidence="9" type="ORF">PHY01_36850</name>
</gene>
<organism evidence="9 10">
    <name type="scientific">Pseudonocardia hydrocarbonoxydans</name>
    <dbReference type="NCBI Taxonomy" id="76726"/>
    <lineage>
        <taxon>Bacteria</taxon>
        <taxon>Bacillati</taxon>
        <taxon>Actinomycetota</taxon>
        <taxon>Actinomycetes</taxon>
        <taxon>Pseudonocardiales</taxon>
        <taxon>Pseudonocardiaceae</taxon>
        <taxon>Pseudonocardia</taxon>
    </lineage>
</organism>
<feature type="transmembrane region" description="Helical" evidence="7">
    <location>
        <begin position="420"/>
        <end position="441"/>
    </location>
</feature>
<dbReference type="PANTHER" id="PTHR30043:SF1">
    <property type="entry name" value="ABC TRANSPORT SYSTEM PERMEASE PROTEIN P69"/>
    <property type="match status" value="1"/>
</dbReference>
<dbReference type="Gene3D" id="1.10.3720.10">
    <property type="entry name" value="MetI-like"/>
    <property type="match status" value="2"/>
</dbReference>
<dbReference type="InterPro" id="IPR000515">
    <property type="entry name" value="MetI-like"/>
</dbReference>
<feature type="transmembrane region" description="Helical" evidence="7">
    <location>
        <begin position="23"/>
        <end position="45"/>
    </location>
</feature>
<dbReference type="PROSITE" id="PS50928">
    <property type="entry name" value="ABC_TM1"/>
    <property type="match status" value="2"/>
</dbReference>
<evidence type="ECO:0000313" key="10">
    <source>
        <dbReference type="Proteomes" id="UP000320338"/>
    </source>
</evidence>
<protein>
    <recommendedName>
        <fullName evidence="8">ABC transmembrane type-1 domain-containing protein</fullName>
    </recommendedName>
</protein>
<dbReference type="CDD" id="cd06261">
    <property type="entry name" value="TM_PBP2"/>
    <property type="match status" value="1"/>
</dbReference>
<keyword evidence="2 7" id="KW-0813">Transport</keyword>
<evidence type="ECO:0000256" key="3">
    <source>
        <dbReference type="ARBA" id="ARBA00022475"/>
    </source>
</evidence>
<evidence type="ECO:0000256" key="5">
    <source>
        <dbReference type="ARBA" id="ARBA00022989"/>
    </source>
</evidence>
<feature type="transmembrane region" description="Helical" evidence="7">
    <location>
        <begin position="530"/>
        <end position="551"/>
    </location>
</feature>
<feature type="transmembrane region" description="Helical" evidence="7">
    <location>
        <begin position="259"/>
        <end position="280"/>
    </location>
</feature>
<keyword evidence="6 7" id="KW-0472">Membrane</keyword>
<dbReference type="PANTHER" id="PTHR30043">
    <property type="entry name" value="PHOSPHONATES TRANSPORT SYSTEM PERMEASE PROTEIN"/>
    <property type="match status" value="1"/>
</dbReference>
<keyword evidence="10" id="KW-1185">Reference proteome</keyword>
<feature type="transmembrane region" description="Helical" evidence="7">
    <location>
        <begin position="227"/>
        <end position="247"/>
    </location>
</feature>
<feature type="domain" description="ABC transmembrane type-1" evidence="8">
    <location>
        <begin position="83"/>
        <end position="277"/>
    </location>
</feature>
<comment type="subcellular location">
    <subcellularLocation>
        <location evidence="1 7">Cell membrane</location>
        <topology evidence="1 7">Multi-pass membrane protein</topology>
    </subcellularLocation>
</comment>
<feature type="transmembrane region" description="Helical" evidence="7">
    <location>
        <begin position="146"/>
        <end position="173"/>
    </location>
</feature>
<evidence type="ECO:0000256" key="6">
    <source>
        <dbReference type="ARBA" id="ARBA00023136"/>
    </source>
</evidence>
<dbReference type="AlphaFoldDB" id="A0A4Y3WR89"/>
<evidence type="ECO:0000256" key="1">
    <source>
        <dbReference type="ARBA" id="ARBA00004651"/>
    </source>
</evidence>
<reference evidence="9 10" key="1">
    <citation type="submission" date="2019-06" db="EMBL/GenBank/DDBJ databases">
        <title>Whole genome shotgun sequence of Pseudonocardia hydrocarbonoxydans NBRC 14498.</title>
        <authorList>
            <person name="Hosoyama A."/>
            <person name="Uohara A."/>
            <person name="Ohji S."/>
            <person name="Ichikawa N."/>
        </authorList>
    </citation>
    <scope>NUCLEOTIDE SEQUENCE [LARGE SCALE GENOMIC DNA]</scope>
    <source>
        <strain evidence="9 10">NBRC 14498</strain>
    </source>
</reference>
<feature type="transmembrane region" description="Helical" evidence="7">
    <location>
        <begin position="82"/>
        <end position="109"/>
    </location>
</feature>
<keyword evidence="4 7" id="KW-0812">Transmembrane</keyword>
<feature type="domain" description="ABC transmembrane type-1" evidence="8">
    <location>
        <begin position="362"/>
        <end position="548"/>
    </location>
</feature>
<accession>A0A4Y3WR89</accession>
<evidence type="ECO:0000256" key="4">
    <source>
        <dbReference type="ARBA" id="ARBA00022692"/>
    </source>
</evidence>
<comment type="caution">
    <text evidence="9">The sequence shown here is derived from an EMBL/GenBank/DDBJ whole genome shotgun (WGS) entry which is preliminary data.</text>
</comment>
<dbReference type="RefSeq" id="WP_218030214.1">
    <property type="nucleotide sequence ID" value="NZ_BAAARZ010000005.1"/>
</dbReference>
<dbReference type="EMBL" id="BJNG01000034">
    <property type="protein sequence ID" value="GEC21402.1"/>
    <property type="molecule type" value="Genomic_DNA"/>
</dbReference>
<feature type="transmembrane region" description="Helical" evidence="7">
    <location>
        <begin position="366"/>
        <end position="384"/>
    </location>
</feature>
<dbReference type="Pfam" id="PF00528">
    <property type="entry name" value="BPD_transp_1"/>
    <property type="match status" value="2"/>
</dbReference>
<feature type="transmembrane region" description="Helical" evidence="7">
    <location>
        <begin position="504"/>
        <end position="524"/>
    </location>
</feature>
<name>A0A4Y3WR89_9PSEU</name>
<evidence type="ECO:0000313" key="9">
    <source>
        <dbReference type="EMBL" id="GEC21402.1"/>
    </source>
</evidence>
<proteinExistence type="inferred from homology"/>
<evidence type="ECO:0000259" key="8">
    <source>
        <dbReference type="PROSITE" id="PS50928"/>
    </source>
</evidence>
<feature type="transmembrane region" description="Helical" evidence="7">
    <location>
        <begin position="193"/>
        <end position="215"/>
    </location>
</feature>
<dbReference type="SUPFAM" id="SSF161098">
    <property type="entry name" value="MetI-like"/>
    <property type="match status" value="2"/>
</dbReference>